<comment type="caution">
    <text evidence="1">The sequence shown here is derived from an EMBL/GenBank/DDBJ whole genome shotgun (WGS) entry which is preliminary data.</text>
</comment>
<reference evidence="2" key="1">
    <citation type="journal article" date="2022" name="Mol. Ecol. Resour.">
        <title>The genomes of chicory, endive, great burdock and yacon provide insights into Asteraceae palaeo-polyploidization history and plant inulin production.</title>
        <authorList>
            <person name="Fan W."/>
            <person name="Wang S."/>
            <person name="Wang H."/>
            <person name="Wang A."/>
            <person name="Jiang F."/>
            <person name="Liu H."/>
            <person name="Zhao H."/>
            <person name="Xu D."/>
            <person name="Zhang Y."/>
        </authorList>
    </citation>
    <scope>NUCLEOTIDE SEQUENCE [LARGE SCALE GENOMIC DNA]</scope>
    <source>
        <strain evidence="2">cv. Niubang</strain>
    </source>
</reference>
<proteinExistence type="predicted"/>
<name>A0ACB9AXM2_ARCLA</name>
<evidence type="ECO:0000313" key="1">
    <source>
        <dbReference type="EMBL" id="KAI3714568.1"/>
    </source>
</evidence>
<accession>A0ACB9AXM2</accession>
<reference evidence="1 2" key="2">
    <citation type="journal article" date="2022" name="Mol. Ecol. Resour.">
        <title>The genomes of chicory, endive, great burdock and yacon provide insights into Asteraceae paleo-polyploidization history and plant inulin production.</title>
        <authorList>
            <person name="Fan W."/>
            <person name="Wang S."/>
            <person name="Wang H."/>
            <person name="Wang A."/>
            <person name="Jiang F."/>
            <person name="Liu H."/>
            <person name="Zhao H."/>
            <person name="Xu D."/>
            <person name="Zhang Y."/>
        </authorList>
    </citation>
    <scope>NUCLEOTIDE SEQUENCE [LARGE SCALE GENOMIC DNA]</scope>
    <source>
        <strain evidence="2">cv. Niubang</strain>
    </source>
</reference>
<organism evidence="1 2">
    <name type="scientific">Arctium lappa</name>
    <name type="common">Greater burdock</name>
    <name type="synonym">Lappa major</name>
    <dbReference type="NCBI Taxonomy" id="4217"/>
    <lineage>
        <taxon>Eukaryota</taxon>
        <taxon>Viridiplantae</taxon>
        <taxon>Streptophyta</taxon>
        <taxon>Embryophyta</taxon>
        <taxon>Tracheophyta</taxon>
        <taxon>Spermatophyta</taxon>
        <taxon>Magnoliopsida</taxon>
        <taxon>eudicotyledons</taxon>
        <taxon>Gunneridae</taxon>
        <taxon>Pentapetalae</taxon>
        <taxon>asterids</taxon>
        <taxon>campanulids</taxon>
        <taxon>Asterales</taxon>
        <taxon>Asteraceae</taxon>
        <taxon>Carduoideae</taxon>
        <taxon>Cardueae</taxon>
        <taxon>Arctiinae</taxon>
        <taxon>Arctium</taxon>
    </lineage>
</organism>
<keyword evidence="2" id="KW-1185">Reference proteome</keyword>
<gene>
    <name evidence="1" type="ORF">L6452_21524</name>
</gene>
<protein>
    <submittedName>
        <fullName evidence="1">Uncharacterized protein</fullName>
    </submittedName>
</protein>
<evidence type="ECO:0000313" key="2">
    <source>
        <dbReference type="Proteomes" id="UP001055879"/>
    </source>
</evidence>
<dbReference type="EMBL" id="CM042053">
    <property type="protein sequence ID" value="KAI3714568.1"/>
    <property type="molecule type" value="Genomic_DNA"/>
</dbReference>
<dbReference type="Proteomes" id="UP001055879">
    <property type="component" value="Linkage Group LG07"/>
</dbReference>
<sequence length="197" mass="21240">MCVLSKSRENLHFKSEKKKKKKKKLMEHNNGGSFTVTGGEFTGSEEVENIATWLFAMDNDDDDDDDATELSKVLEAMAEKTFPMKVKIIDNPPCWHPLIFQTAASYVTINGNEESCGSSFSDSDTSYMAGISGGGPGGGGLVVGDGGAWECVVEEARGWMETEEDGNCLVNFGLTGGGYCDDEMLAKFLGGGFEEAR</sequence>